<feature type="transmembrane region" description="Helical" evidence="2">
    <location>
        <begin position="60"/>
        <end position="82"/>
    </location>
</feature>
<name>A0ABV6J142_9PROT</name>
<dbReference type="PANTHER" id="PTHR14969:SF13">
    <property type="entry name" value="AT30094P"/>
    <property type="match status" value="1"/>
</dbReference>
<feature type="domain" description="Phosphatidic acid phosphatase type 2/haloperoxidase" evidence="3">
    <location>
        <begin position="89"/>
        <end position="202"/>
    </location>
</feature>
<dbReference type="PANTHER" id="PTHR14969">
    <property type="entry name" value="SPHINGOSINE-1-PHOSPHATE PHOSPHOHYDROLASE"/>
    <property type="match status" value="1"/>
</dbReference>
<dbReference type="EMBL" id="JBHLVZ010000114">
    <property type="protein sequence ID" value="MFC0389562.1"/>
    <property type="molecule type" value="Genomic_DNA"/>
</dbReference>
<protein>
    <submittedName>
        <fullName evidence="4">Phosphatase PAP2 family protein</fullName>
    </submittedName>
</protein>
<evidence type="ECO:0000256" key="2">
    <source>
        <dbReference type="SAM" id="Phobius"/>
    </source>
</evidence>
<keyword evidence="2" id="KW-0812">Transmembrane</keyword>
<dbReference type="Pfam" id="PF01569">
    <property type="entry name" value="PAP2"/>
    <property type="match status" value="1"/>
</dbReference>
<dbReference type="CDD" id="cd03392">
    <property type="entry name" value="PAP2_like_2"/>
    <property type="match status" value="1"/>
</dbReference>
<organism evidence="4 5">
    <name type="scientific">Muricoccus vinaceus</name>
    <dbReference type="NCBI Taxonomy" id="424704"/>
    <lineage>
        <taxon>Bacteria</taxon>
        <taxon>Pseudomonadati</taxon>
        <taxon>Pseudomonadota</taxon>
        <taxon>Alphaproteobacteria</taxon>
        <taxon>Acetobacterales</taxon>
        <taxon>Roseomonadaceae</taxon>
        <taxon>Muricoccus</taxon>
    </lineage>
</organism>
<dbReference type="InterPro" id="IPR036938">
    <property type="entry name" value="PAP2/HPO_sf"/>
</dbReference>
<evidence type="ECO:0000313" key="5">
    <source>
        <dbReference type="Proteomes" id="UP001589789"/>
    </source>
</evidence>
<dbReference type="Gene3D" id="1.20.144.10">
    <property type="entry name" value="Phosphatidic acid phosphatase type 2/haloperoxidase"/>
    <property type="match status" value="1"/>
</dbReference>
<evidence type="ECO:0000259" key="3">
    <source>
        <dbReference type="SMART" id="SM00014"/>
    </source>
</evidence>
<reference evidence="4 5" key="1">
    <citation type="submission" date="2024-09" db="EMBL/GenBank/DDBJ databases">
        <authorList>
            <person name="Sun Q."/>
            <person name="Mori K."/>
        </authorList>
    </citation>
    <scope>NUCLEOTIDE SEQUENCE [LARGE SCALE GENOMIC DNA]</scope>
    <source>
        <strain evidence="4 5">CCM 7468</strain>
    </source>
</reference>
<feature type="transmembrane region" description="Helical" evidence="2">
    <location>
        <begin position="161"/>
        <end position="181"/>
    </location>
</feature>
<evidence type="ECO:0000256" key="1">
    <source>
        <dbReference type="SAM" id="MobiDB-lite"/>
    </source>
</evidence>
<feature type="transmembrane region" description="Helical" evidence="2">
    <location>
        <begin position="130"/>
        <end position="149"/>
    </location>
</feature>
<dbReference type="RefSeq" id="WP_377057043.1">
    <property type="nucleotide sequence ID" value="NZ_JBHLVZ010000114.1"/>
</dbReference>
<dbReference type="InterPro" id="IPR000326">
    <property type="entry name" value="PAP2/HPO"/>
</dbReference>
<proteinExistence type="predicted"/>
<evidence type="ECO:0000313" key="4">
    <source>
        <dbReference type="EMBL" id="MFC0389562.1"/>
    </source>
</evidence>
<keyword evidence="5" id="KW-1185">Reference proteome</keyword>
<gene>
    <name evidence="4" type="ORF">ACFFIC_29040</name>
</gene>
<feature type="transmembrane region" description="Helical" evidence="2">
    <location>
        <begin position="89"/>
        <end position="110"/>
    </location>
</feature>
<keyword evidence="2" id="KW-0472">Membrane</keyword>
<dbReference type="Proteomes" id="UP001589789">
    <property type="component" value="Unassembled WGS sequence"/>
</dbReference>
<comment type="caution">
    <text evidence="4">The sequence shown here is derived from an EMBL/GenBank/DDBJ whole genome shotgun (WGS) entry which is preliminary data.</text>
</comment>
<dbReference type="SUPFAM" id="SSF48317">
    <property type="entry name" value="Acid phosphatase/Vanadium-dependent haloperoxidase"/>
    <property type="match status" value="1"/>
</dbReference>
<sequence length="238" mass="25063">MLLALLAVATGLFGFAKLAGEVVEGDTHAFDRAILLALRNPSDLSDPIGPGWFEEMARDVTALGSHAILGYITLATVGFMLLSGRRAGALFVTVAVGSGMLVSSVLKIGFARPRPDLVPHGAEVYTASFPSGHAMLSAVVYLTLGALLLRVEPLGRTRFYVLAVAVVTTLLVGASRVYLGVHWPTDVLAGWCGGAGWAFLCWLVMAWLQGRGKVEPQAEPGPPASGGPGSDREVQRLR</sequence>
<accession>A0ABV6J142</accession>
<feature type="region of interest" description="Disordered" evidence="1">
    <location>
        <begin position="215"/>
        <end position="238"/>
    </location>
</feature>
<keyword evidence="2" id="KW-1133">Transmembrane helix</keyword>
<dbReference type="SMART" id="SM00014">
    <property type="entry name" value="acidPPc"/>
    <property type="match status" value="1"/>
</dbReference>
<feature type="transmembrane region" description="Helical" evidence="2">
    <location>
        <begin position="187"/>
        <end position="208"/>
    </location>
</feature>